<proteinExistence type="predicted"/>
<keyword evidence="2" id="KW-1185">Reference proteome</keyword>
<protein>
    <submittedName>
        <fullName evidence="1">Uncharacterized protein</fullName>
    </submittedName>
</protein>
<organism evidence="1 2">
    <name type="scientific">Rhynchosporium graminicola</name>
    <dbReference type="NCBI Taxonomy" id="2792576"/>
    <lineage>
        <taxon>Eukaryota</taxon>
        <taxon>Fungi</taxon>
        <taxon>Dikarya</taxon>
        <taxon>Ascomycota</taxon>
        <taxon>Pezizomycotina</taxon>
        <taxon>Leotiomycetes</taxon>
        <taxon>Helotiales</taxon>
        <taxon>Ploettnerulaceae</taxon>
        <taxon>Rhynchosporium</taxon>
    </lineage>
</organism>
<name>A0A1E1LJJ5_9HELO</name>
<evidence type="ECO:0000313" key="1">
    <source>
        <dbReference type="EMBL" id="CZT10668.1"/>
    </source>
</evidence>
<reference evidence="2" key="1">
    <citation type="submission" date="2016-03" db="EMBL/GenBank/DDBJ databases">
        <authorList>
            <person name="Ploux O."/>
        </authorList>
    </citation>
    <scope>NUCLEOTIDE SEQUENCE [LARGE SCALE GENOMIC DNA]</scope>
    <source>
        <strain evidence="2">UK7</strain>
    </source>
</reference>
<accession>A0A1E1LJJ5</accession>
<dbReference type="InParanoid" id="A0A1E1LJJ5"/>
<sequence length="94" mass="11068">MELPNLETFSEVAKCLGVKFIMHITKFDCIEKEGVTARQHGLRYTGNWDQSRITVKETFRKIRGDRSLKNEGEGRRIGYRKWNPHEDYFVTFGV</sequence>
<dbReference type="EMBL" id="FJUW01000057">
    <property type="protein sequence ID" value="CZT10668.1"/>
    <property type="molecule type" value="Genomic_DNA"/>
</dbReference>
<comment type="caution">
    <text evidence="1">The sequence shown here is derived from an EMBL/GenBank/DDBJ whole genome shotgun (WGS) entry which is preliminary data.</text>
</comment>
<gene>
    <name evidence="1" type="ORF">RCO7_15082</name>
</gene>
<dbReference type="Proteomes" id="UP000178129">
    <property type="component" value="Unassembled WGS sequence"/>
</dbReference>
<dbReference type="AlphaFoldDB" id="A0A1E1LJJ5"/>
<evidence type="ECO:0000313" key="2">
    <source>
        <dbReference type="Proteomes" id="UP000178129"/>
    </source>
</evidence>